<feature type="transmembrane region" description="Helical" evidence="1">
    <location>
        <begin position="321"/>
        <end position="340"/>
    </location>
</feature>
<feature type="transmembrane region" description="Helical" evidence="1">
    <location>
        <begin position="297"/>
        <end position="315"/>
    </location>
</feature>
<feature type="transmembrane region" description="Helical" evidence="1">
    <location>
        <begin position="113"/>
        <end position="135"/>
    </location>
</feature>
<gene>
    <name evidence="2" type="ORF">BSTOLATCC_MIC9730</name>
</gene>
<feature type="transmembrane region" description="Helical" evidence="1">
    <location>
        <begin position="239"/>
        <end position="257"/>
    </location>
</feature>
<evidence type="ECO:0000256" key="1">
    <source>
        <dbReference type="SAM" id="Phobius"/>
    </source>
</evidence>
<feature type="transmembrane region" description="Helical" evidence="1">
    <location>
        <begin position="199"/>
        <end position="219"/>
    </location>
</feature>
<dbReference type="Proteomes" id="UP001162131">
    <property type="component" value="Unassembled WGS sequence"/>
</dbReference>
<feature type="transmembrane region" description="Helical" evidence="1">
    <location>
        <begin position="263"/>
        <end position="285"/>
    </location>
</feature>
<feature type="transmembrane region" description="Helical" evidence="1">
    <location>
        <begin position="890"/>
        <end position="911"/>
    </location>
</feature>
<accession>A0AAU9IZZ2</accession>
<feature type="transmembrane region" description="Helical" evidence="1">
    <location>
        <begin position="1169"/>
        <end position="1188"/>
    </location>
</feature>
<proteinExistence type="predicted"/>
<dbReference type="EMBL" id="CAJZBQ010000011">
    <property type="protein sequence ID" value="CAG9313929.1"/>
    <property type="molecule type" value="Genomic_DNA"/>
</dbReference>
<reference evidence="2" key="1">
    <citation type="submission" date="2021-09" db="EMBL/GenBank/DDBJ databases">
        <authorList>
            <consortium name="AG Swart"/>
            <person name="Singh M."/>
            <person name="Singh A."/>
            <person name="Seah K."/>
            <person name="Emmerich C."/>
        </authorList>
    </citation>
    <scope>NUCLEOTIDE SEQUENCE</scope>
    <source>
        <strain evidence="2">ATCC30299</strain>
    </source>
</reference>
<feature type="transmembrane region" description="Helical" evidence="1">
    <location>
        <begin position="1081"/>
        <end position="1108"/>
    </location>
</feature>
<keyword evidence="1" id="KW-0812">Transmembrane</keyword>
<comment type="caution">
    <text evidence="2">The sequence shown here is derived from an EMBL/GenBank/DDBJ whole genome shotgun (WGS) entry which is preliminary data.</text>
</comment>
<evidence type="ECO:0000313" key="3">
    <source>
        <dbReference type="Proteomes" id="UP001162131"/>
    </source>
</evidence>
<keyword evidence="1" id="KW-0472">Membrane</keyword>
<protein>
    <submittedName>
        <fullName evidence="2">Uncharacterized protein</fullName>
    </submittedName>
</protein>
<name>A0AAU9IZZ2_9CILI</name>
<keyword evidence="3" id="KW-1185">Reference proteome</keyword>
<feature type="transmembrane region" description="Helical" evidence="1">
    <location>
        <begin position="155"/>
        <end position="179"/>
    </location>
</feature>
<dbReference type="Gene3D" id="3.30.450.20">
    <property type="entry name" value="PAS domain"/>
    <property type="match status" value="1"/>
</dbReference>
<feature type="transmembrane region" description="Helical" evidence="1">
    <location>
        <begin position="1357"/>
        <end position="1378"/>
    </location>
</feature>
<evidence type="ECO:0000313" key="2">
    <source>
        <dbReference type="EMBL" id="CAG9313929.1"/>
    </source>
</evidence>
<sequence length="1398" mass="165417">MTENYHLQKTAKEYDRDQDISWSIGHTKENSHKSRSARQEIFHFLVKLQNQQDCASEVSLFKVTILKMIFSFQFASLAWYQVANHDSVKEFWNFASYLRFDNIFSDLGLIECYLYIATVIVWGYYILVLMLYILWRLSQNVSNLLWRFEKTLRTLIFEVCYIPITFSLIVSIKYLIFYYDRSIQEYQKEKLNSWMINMLPLFIFTVISLMFCNYIYGIFIYEHRHAYANSNLLAKVHAYTTKIKIIGIDLILIYVAFNDPDNIIYLRILIYFIAIFIVIVHIYYAPFFNYITNFLETSSVLFAAITSASLIIGDIQKSQSTGLVLFIFLNPVFIWFLYIVTKFRYAKLLKQDLNQKCKDVYEFERIVRCMLINKKSDKNQVLRIFEQVHENHQVNSSRMPSIWEAEYCLYVLNDSRLASIRLGSQYPWKNSCFEEEFLEFCLRNHLLSDLYERHDDIKFLMRLERNESWQKLDKKFCIILNEIVKLVYTNHYSISKIYPTIEIMNDKFDILRDDYKEISKNIEADRVYYKNLGERSDYQNSESPFIQNEKVNNNEISALKRNNKINYNEDTSGVLIISGYKENIGNILYANLNAAKTLRETSYSIVDSDINDYIPHPFNIDHKSALERFIKSCTISDINHSTETILKRKNSFLIEISFTITCASLNKHPFFLFIFKEINQNTPKLLLDDRGLITGCSENAPLVLNLEPESIINKSIFDFNAQIERKSSMVEIYLEELINTEVDTLHDKDSVKLFFGGKSFSCLFHKKKNCNKFLNILTIEREEDGMSRNFESFLNVNSLKVDFSTKNENSKREKVSFFDDTNRSTEINEEKSPRNQLENQFQKEEINAESTKNPVDASMSWYLSRYTDKDTLWWKMYLEKIKKQFSIYKWMLFFCIIILLATSSAILGYALSETNKANNINALTETGLIIDTMIAISGHAVRMDISTYNNATVLTLNSGYAKINNFTNSLKLMTKQMLTELPSWDYCPWFTFYRKNEIPMWETIGKYSIVMKNLVDIIQAYEEIATEFLHRISHNETYLNELNFLILNSMGILSHKLDFILDTLTSCEHYRTQQLTDTITWLVVIAIIILGLCVFFIICVIFSICYTLKKFYSEIAQKIKKSYGDLHNRLVSRLNDTYGYDYEVMKEFPRSSPTSKWFERDRVRLISKISIYFLITFAFYLVFYFYAYRNGEDYLISRPDVIALLIRRQIFGRIISFWARVYVFQDTSISIYNKLPKNYFFANPVTEYWKIANYYRDWKLPLLSHNVQKFFSAELHEMMFEKLNVTDAFAQYGVSPCQDQQMYEMNYLFGIGRNMKTYSSILVRLDNIRNVLNTVNNQMLLMTTDYSTQLIQDNFEILTWLTVVYAVFSILVYFLFYLPNTSQEMKRLEILKRFCKLI</sequence>
<organism evidence="2 3">
    <name type="scientific">Blepharisma stoltei</name>
    <dbReference type="NCBI Taxonomy" id="1481888"/>
    <lineage>
        <taxon>Eukaryota</taxon>
        <taxon>Sar</taxon>
        <taxon>Alveolata</taxon>
        <taxon>Ciliophora</taxon>
        <taxon>Postciliodesmatophora</taxon>
        <taxon>Heterotrichea</taxon>
        <taxon>Heterotrichida</taxon>
        <taxon>Blepharismidae</taxon>
        <taxon>Blepharisma</taxon>
    </lineage>
</organism>
<keyword evidence="1" id="KW-1133">Transmembrane helix</keyword>